<dbReference type="InterPro" id="IPR005110">
    <property type="entry name" value="MoeA_linker/N"/>
</dbReference>
<dbReference type="eggNOG" id="COG0303">
    <property type="taxonomic scope" value="Bacteria"/>
</dbReference>
<dbReference type="GO" id="GO:0006777">
    <property type="term" value="P:Mo-molybdopterin cofactor biosynthetic process"/>
    <property type="evidence" value="ECO:0007669"/>
    <property type="project" value="UniProtKB-UniRule"/>
</dbReference>
<dbReference type="UniPathway" id="UPA00344"/>
<evidence type="ECO:0000256" key="3">
    <source>
        <dbReference type="ARBA" id="ARBA00013269"/>
    </source>
</evidence>
<dbReference type="Proteomes" id="UP000013858">
    <property type="component" value="Unassembled WGS sequence"/>
</dbReference>
<dbReference type="SUPFAM" id="SSF63867">
    <property type="entry name" value="MoeA C-terminal domain-like"/>
    <property type="match status" value="1"/>
</dbReference>
<comment type="caution">
    <text evidence="9">The sequence shown here is derived from an EMBL/GenBank/DDBJ whole genome shotgun (WGS) entry which is preliminary data.</text>
</comment>
<keyword evidence="7" id="KW-0808">Transferase</keyword>
<evidence type="ECO:0000313" key="9">
    <source>
        <dbReference type="EMBL" id="EOH92578.1"/>
    </source>
</evidence>
<dbReference type="SUPFAM" id="SSF63882">
    <property type="entry name" value="MoeA N-terminal region -like"/>
    <property type="match status" value="1"/>
</dbReference>
<comment type="function">
    <text evidence="1 7">Catalyzes the insertion of molybdate into adenylated molybdopterin with the concomitant release of AMP.</text>
</comment>
<comment type="similarity">
    <text evidence="2 7">Belongs to the MoeA family.</text>
</comment>
<comment type="catalytic activity">
    <reaction evidence="6">
        <text>adenylyl-molybdopterin + molybdate = Mo-molybdopterin + AMP + H(+)</text>
        <dbReference type="Rhea" id="RHEA:35047"/>
        <dbReference type="ChEBI" id="CHEBI:15378"/>
        <dbReference type="ChEBI" id="CHEBI:36264"/>
        <dbReference type="ChEBI" id="CHEBI:62727"/>
        <dbReference type="ChEBI" id="CHEBI:71302"/>
        <dbReference type="ChEBI" id="CHEBI:456215"/>
        <dbReference type="EC" id="2.10.1.1"/>
    </reaction>
</comment>
<dbReference type="EMBL" id="ASVY01000002">
    <property type="protein sequence ID" value="EOT61677.1"/>
    <property type="molecule type" value="Genomic_DNA"/>
</dbReference>
<dbReference type="GO" id="GO:0005829">
    <property type="term" value="C:cytosol"/>
    <property type="evidence" value="ECO:0007669"/>
    <property type="project" value="TreeGrafter"/>
</dbReference>
<feature type="domain" description="MoaB/Mog" evidence="8">
    <location>
        <begin position="181"/>
        <end position="319"/>
    </location>
</feature>
<evidence type="ECO:0000256" key="6">
    <source>
        <dbReference type="ARBA" id="ARBA00047317"/>
    </source>
</evidence>
<dbReference type="PATRIC" id="fig|1158608.3.peg.2912"/>
<dbReference type="RefSeq" id="WP_010763131.1">
    <property type="nucleotide sequence ID" value="NZ_KB946316.1"/>
</dbReference>
<keyword evidence="5 7" id="KW-0500">Molybdenum</keyword>
<comment type="cofactor">
    <cofactor evidence="7">
        <name>Mg(2+)</name>
        <dbReference type="ChEBI" id="CHEBI:18420"/>
    </cofactor>
</comment>
<dbReference type="AlphaFoldDB" id="R2QBF8"/>
<evidence type="ECO:0000259" key="8">
    <source>
        <dbReference type="SMART" id="SM00852"/>
    </source>
</evidence>
<reference evidence="10 12" key="2">
    <citation type="submission" date="2013-03" db="EMBL/GenBank/DDBJ databases">
        <title>The Genome Sequence of Enterococcus haemoperoxidus BAA-382 (PacBio/Illumina hybrid assembly).</title>
        <authorList>
            <consortium name="The Broad Institute Genomics Platform"/>
            <consortium name="The Broad Institute Genome Sequencing Center for Infectious Disease"/>
            <person name="Earl A."/>
            <person name="Russ C."/>
            <person name="Gilmore M."/>
            <person name="Surin D."/>
            <person name="Walker B."/>
            <person name="Young S."/>
            <person name="Zeng Q."/>
            <person name="Gargeya S."/>
            <person name="Fitzgerald M."/>
            <person name="Haas B."/>
            <person name="Abouelleil A."/>
            <person name="Allen A.W."/>
            <person name="Alvarado L."/>
            <person name="Arachchi H.M."/>
            <person name="Berlin A.M."/>
            <person name="Chapman S.B."/>
            <person name="Gainer-Dewar J."/>
            <person name="Goldberg J."/>
            <person name="Griggs A."/>
            <person name="Gujja S."/>
            <person name="Hansen M."/>
            <person name="Howarth C."/>
            <person name="Imamovic A."/>
            <person name="Ireland A."/>
            <person name="Larimer J."/>
            <person name="McCowan C."/>
            <person name="Murphy C."/>
            <person name="Pearson M."/>
            <person name="Poon T.W."/>
            <person name="Priest M."/>
            <person name="Roberts A."/>
            <person name="Saif S."/>
            <person name="Shea T."/>
            <person name="Sisk P."/>
            <person name="Sykes S."/>
            <person name="Wortman J."/>
            <person name="Nusbaum C."/>
            <person name="Birren B."/>
        </authorList>
    </citation>
    <scope>NUCLEOTIDE SEQUENCE [LARGE SCALE GENOMIC DNA]</scope>
    <source>
        <strain evidence="10 12">ATCC BAA-382</strain>
    </source>
</reference>
<dbReference type="OrthoDB" id="9804758at2"/>
<evidence type="ECO:0000313" key="12">
    <source>
        <dbReference type="Proteomes" id="UP000014197"/>
    </source>
</evidence>
<evidence type="ECO:0000256" key="4">
    <source>
        <dbReference type="ARBA" id="ARBA00021108"/>
    </source>
</evidence>
<sequence length="400" mass="44507">MIEVEKAREKIQHVLAQQKEVETVSILEAAGRVCTEDIYAKVAVPHFPRAGMDGYAIVAKESQGANPQEPICLKVTETIFAGDAEQAFIKAHGTAVRIMTGAPIPKPYDAVIKQEWTDYGETQVNIYREITSGRNYGEVGEDVYLNQKIISKYQLLNSRTVGILAAQGITEIKVLAPIKVGILATGSELISPGSPLVSGKIYDSNLYTLASLIQTSGGKIVFKEYCSDDIGEISRIIQEKVNEVDLLITTGGVSVGEKDYIPHVIQQLEGELLFHFVNMKPGTPVMASLYQNKVLLNLSGNPFAAVVNLHVFYWSILAYFMNCPELNLEKRTVQLTEDLKPSTLRRFIRAYEENGFVSLKSIVHYSSVFHNTLETNCLIDQPAKKQLSKGDYVTVYYWKF</sequence>
<dbReference type="Pfam" id="PF00994">
    <property type="entry name" value="MoCF_biosynth"/>
    <property type="match status" value="1"/>
</dbReference>
<dbReference type="Gene3D" id="2.170.190.11">
    <property type="entry name" value="Molybdopterin biosynthesis moea protein, domain 3"/>
    <property type="match status" value="1"/>
</dbReference>
<dbReference type="InterPro" id="IPR038987">
    <property type="entry name" value="MoeA-like"/>
</dbReference>
<dbReference type="Gene3D" id="3.90.105.10">
    <property type="entry name" value="Molybdopterin biosynthesis moea protein, domain 2"/>
    <property type="match status" value="1"/>
</dbReference>
<keyword evidence="7" id="KW-0460">Magnesium</keyword>
<reference evidence="9 11" key="1">
    <citation type="submission" date="2013-02" db="EMBL/GenBank/DDBJ databases">
        <title>The Genome Sequence of Enterococcus haemoperoxidus BAA-382.</title>
        <authorList>
            <consortium name="The Broad Institute Genome Sequencing Platform"/>
            <consortium name="The Broad Institute Genome Sequencing Center for Infectious Disease"/>
            <person name="Earl A.M."/>
            <person name="Gilmore M.S."/>
            <person name="Lebreton F."/>
            <person name="Walker B."/>
            <person name="Young S.K."/>
            <person name="Zeng Q."/>
            <person name="Gargeya S."/>
            <person name="Fitzgerald M."/>
            <person name="Haas B."/>
            <person name="Abouelleil A."/>
            <person name="Alvarado L."/>
            <person name="Arachchi H.M."/>
            <person name="Berlin A.M."/>
            <person name="Chapman S.B."/>
            <person name="Dewar J."/>
            <person name="Goldberg J."/>
            <person name="Griggs A."/>
            <person name="Gujja S."/>
            <person name="Hansen M."/>
            <person name="Howarth C."/>
            <person name="Imamovic A."/>
            <person name="Larimer J."/>
            <person name="McCowan C."/>
            <person name="Murphy C."/>
            <person name="Neiman D."/>
            <person name="Pearson M."/>
            <person name="Priest M."/>
            <person name="Roberts A."/>
            <person name="Saif S."/>
            <person name="Shea T."/>
            <person name="Sisk P."/>
            <person name="Sykes S."/>
            <person name="Wortman J."/>
            <person name="Nusbaum C."/>
            <person name="Birren B."/>
        </authorList>
    </citation>
    <scope>NUCLEOTIDE SEQUENCE [LARGE SCALE GENOMIC DNA]</scope>
    <source>
        <strain evidence="9 11">ATCC BAA-382</strain>
    </source>
</reference>
<dbReference type="SUPFAM" id="SSF53218">
    <property type="entry name" value="Molybdenum cofactor biosynthesis proteins"/>
    <property type="match status" value="1"/>
</dbReference>
<dbReference type="EMBL" id="AJAR01000028">
    <property type="protein sequence ID" value="EOH92578.1"/>
    <property type="molecule type" value="Genomic_DNA"/>
</dbReference>
<dbReference type="InterPro" id="IPR036688">
    <property type="entry name" value="MoeA_C_domain_IV_sf"/>
</dbReference>
<proteinExistence type="inferred from homology"/>
<keyword evidence="7" id="KW-0501">Molybdenum cofactor biosynthesis</keyword>
<comment type="pathway">
    <text evidence="7">Cofactor biosynthesis; molybdopterin biosynthesis.</text>
</comment>
<dbReference type="InterPro" id="IPR036135">
    <property type="entry name" value="MoeA_linker/N_sf"/>
</dbReference>
<evidence type="ECO:0000313" key="10">
    <source>
        <dbReference type="EMBL" id="EOT61677.1"/>
    </source>
</evidence>
<evidence type="ECO:0000313" key="11">
    <source>
        <dbReference type="Proteomes" id="UP000013858"/>
    </source>
</evidence>
<dbReference type="GO" id="GO:0046872">
    <property type="term" value="F:metal ion binding"/>
    <property type="evidence" value="ECO:0007669"/>
    <property type="project" value="UniProtKB-UniRule"/>
</dbReference>
<dbReference type="PANTHER" id="PTHR10192">
    <property type="entry name" value="MOLYBDOPTERIN BIOSYNTHESIS PROTEIN"/>
    <property type="match status" value="1"/>
</dbReference>
<evidence type="ECO:0000256" key="2">
    <source>
        <dbReference type="ARBA" id="ARBA00010763"/>
    </source>
</evidence>
<dbReference type="EC" id="2.10.1.1" evidence="3 7"/>
<evidence type="ECO:0000256" key="7">
    <source>
        <dbReference type="RuleBase" id="RU365090"/>
    </source>
</evidence>
<dbReference type="NCBIfam" id="TIGR00177">
    <property type="entry name" value="molyb_syn"/>
    <property type="match status" value="1"/>
</dbReference>
<accession>R2QBF8</accession>
<dbReference type="InterPro" id="IPR001453">
    <property type="entry name" value="MoaB/Mog_dom"/>
</dbReference>
<name>R2QBF8_9ENTE</name>
<dbReference type="Gene3D" id="3.40.980.10">
    <property type="entry name" value="MoaB/Mog-like domain"/>
    <property type="match status" value="1"/>
</dbReference>
<dbReference type="Pfam" id="PF03453">
    <property type="entry name" value="MoeA_N"/>
    <property type="match status" value="1"/>
</dbReference>
<dbReference type="STRING" id="155618.RV06_GL001957"/>
<organism evidence="9 11">
    <name type="scientific">Enterococcus haemoperoxidus ATCC BAA-382</name>
    <dbReference type="NCBI Taxonomy" id="1158608"/>
    <lineage>
        <taxon>Bacteria</taxon>
        <taxon>Bacillati</taxon>
        <taxon>Bacillota</taxon>
        <taxon>Bacilli</taxon>
        <taxon>Lactobacillales</taxon>
        <taxon>Enterococcaceae</taxon>
        <taxon>Enterococcus</taxon>
    </lineage>
</organism>
<dbReference type="InterPro" id="IPR036425">
    <property type="entry name" value="MoaB/Mog-like_dom_sf"/>
</dbReference>
<dbReference type="Proteomes" id="UP000014197">
    <property type="component" value="Unassembled WGS sequence"/>
</dbReference>
<dbReference type="SMART" id="SM00852">
    <property type="entry name" value="MoCF_biosynth"/>
    <property type="match status" value="1"/>
</dbReference>
<dbReference type="Gene3D" id="2.40.340.10">
    <property type="entry name" value="MoeA, C-terminal, domain IV"/>
    <property type="match status" value="1"/>
</dbReference>
<dbReference type="CDD" id="cd00887">
    <property type="entry name" value="MoeA"/>
    <property type="match status" value="1"/>
</dbReference>
<evidence type="ECO:0000256" key="5">
    <source>
        <dbReference type="ARBA" id="ARBA00022505"/>
    </source>
</evidence>
<dbReference type="GO" id="GO:0061599">
    <property type="term" value="F:molybdopterin molybdotransferase activity"/>
    <property type="evidence" value="ECO:0007669"/>
    <property type="project" value="UniProtKB-UniRule"/>
</dbReference>
<gene>
    <name evidence="10" type="ORF">I583_00659</name>
    <name evidence="9" type="ORF">UAW_02975</name>
</gene>
<dbReference type="PANTHER" id="PTHR10192:SF5">
    <property type="entry name" value="GEPHYRIN"/>
    <property type="match status" value="1"/>
</dbReference>
<protein>
    <recommendedName>
        <fullName evidence="4 7">Molybdopterin molybdenumtransferase</fullName>
        <ecNumber evidence="3 7">2.10.1.1</ecNumber>
    </recommendedName>
</protein>
<keyword evidence="12" id="KW-1185">Reference proteome</keyword>
<keyword evidence="7" id="KW-0479">Metal-binding</keyword>
<evidence type="ECO:0000256" key="1">
    <source>
        <dbReference type="ARBA" id="ARBA00002901"/>
    </source>
</evidence>